<dbReference type="Proteomes" id="UP000242793">
    <property type="component" value="Chromosome"/>
</dbReference>
<evidence type="ECO:0000313" key="12">
    <source>
        <dbReference type="Proteomes" id="UP000242793"/>
    </source>
</evidence>
<evidence type="ECO:0000256" key="5">
    <source>
        <dbReference type="ARBA" id="ARBA00022958"/>
    </source>
</evidence>
<comment type="subcellular location">
    <subcellularLocation>
        <location evidence="1">Cell inner membrane</location>
        <topology evidence="1">Peripheral membrane protein</topology>
        <orientation evidence="1">Cytoplasmic side</orientation>
    </subcellularLocation>
</comment>
<evidence type="ECO:0000259" key="10">
    <source>
        <dbReference type="PROSITE" id="PS51202"/>
    </source>
</evidence>
<evidence type="ECO:0000256" key="3">
    <source>
        <dbReference type="ARBA" id="ARBA00022448"/>
    </source>
</evidence>
<evidence type="ECO:0000259" key="9">
    <source>
        <dbReference type="PROSITE" id="PS51201"/>
    </source>
</evidence>
<dbReference type="Pfam" id="PF02080">
    <property type="entry name" value="TrkA_C"/>
    <property type="match status" value="1"/>
</dbReference>
<keyword evidence="3" id="KW-0813">Transport</keyword>
<dbReference type="InterPro" id="IPR050721">
    <property type="entry name" value="Trk_Ktr_HKT_K-transport"/>
</dbReference>
<sequence>MKIIILGAGKIGRIIAESLIDENNDITVIDVNEEKLHQLQDKLDLRVINGFASYPKVLREARAEETDVLIAVTGSDEVNMIACQVAHSFFKIPNKIARVRSQDYTAEVNLFSKTGIPVDYFIYPEKLIIDSVRRLIQYPGALQIVNFYNRIASSITITVQKKSPLLCLSVFDVQKRFDHLKCKVISIFRENYPIFPKESTIIQENDEICFVVKTENIRFLMNELQVLEKPYKKIMIVGGGKIGSGLAKILENIYDVKIIEKDPIRASQLSAILDNTTVLYGYASDKELLFKENISQIDAFITLTENDEVNIMYAMLAKKMGAKRTIVLIHHGSYLDLRYDMIDNIIFPKQTILSNLLGYIRKIRSNISYLRRGTLETFEIKLNRKSKHSGIVGKRVVEIDLDEGIMIGAIIRNNDVIVSLSEQKIKLYDILVIFTTNKKHISEINRTFK</sequence>
<feature type="domain" description="RCK N-terminal" evidence="9">
    <location>
        <begin position="231"/>
        <end position="346"/>
    </location>
</feature>
<dbReference type="InterPro" id="IPR036291">
    <property type="entry name" value="NAD(P)-bd_dom_sf"/>
</dbReference>
<organism evidence="11 12">
    <name type="scientific">Candidatus Riesia pediculischaeffi</name>
    <dbReference type="NCBI Taxonomy" id="428411"/>
    <lineage>
        <taxon>Bacteria</taxon>
        <taxon>Pseudomonadati</taxon>
        <taxon>Pseudomonadota</taxon>
        <taxon>Gammaproteobacteria</taxon>
        <taxon>Enterobacterales</taxon>
        <taxon>Enterobacteriaceae</taxon>
        <taxon>Candidatus Riesia</taxon>
    </lineage>
</organism>
<dbReference type="PRINTS" id="PR00335">
    <property type="entry name" value="KUPTAKETRKA"/>
</dbReference>
<dbReference type="InterPro" id="IPR006037">
    <property type="entry name" value="RCK_C"/>
</dbReference>
<accession>A0A1V0HKI8</accession>
<feature type="domain" description="RCK N-terminal" evidence="9">
    <location>
        <begin position="1"/>
        <end position="122"/>
    </location>
</feature>
<keyword evidence="12" id="KW-1185">Reference proteome</keyword>
<keyword evidence="7" id="KW-0406">Ion transport</keyword>
<dbReference type="EMBL" id="CP012839">
    <property type="protein sequence ID" value="ARC53231.1"/>
    <property type="molecule type" value="Genomic_DNA"/>
</dbReference>
<evidence type="ECO:0000256" key="2">
    <source>
        <dbReference type="ARBA" id="ARBA00017378"/>
    </source>
</evidence>
<dbReference type="SUPFAM" id="SSF116726">
    <property type="entry name" value="TrkA C-terminal domain-like"/>
    <property type="match status" value="2"/>
</dbReference>
<feature type="domain" description="RCK C-terminal" evidence="10">
    <location>
        <begin position="142"/>
        <end position="226"/>
    </location>
</feature>
<dbReference type="Gene3D" id="3.30.70.1450">
    <property type="entry name" value="Regulator of K+ conductance, C-terminal domain"/>
    <property type="match status" value="2"/>
</dbReference>
<evidence type="ECO:0000256" key="1">
    <source>
        <dbReference type="ARBA" id="ARBA00004515"/>
    </source>
</evidence>
<keyword evidence="4" id="KW-0633">Potassium transport</keyword>
<protein>
    <recommendedName>
        <fullName evidence="2">Trk system potassium uptake protein TrkA</fullName>
    </recommendedName>
</protein>
<dbReference type="PANTHER" id="PTHR43833">
    <property type="entry name" value="POTASSIUM CHANNEL PROTEIN 2-RELATED-RELATED"/>
    <property type="match status" value="1"/>
</dbReference>
<dbReference type="NCBIfam" id="NF007039">
    <property type="entry name" value="PRK09496.3-2"/>
    <property type="match status" value="1"/>
</dbReference>
<name>A0A1V0HKI8_9ENTR</name>
<evidence type="ECO:0000256" key="4">
    <source>
        <dbReference type="ARBA" id="ARBA00022538"/>
    </source>
</evidence>
<keyword evidence="6" id="KW-0520">NAD</keyword>
<dbReference type="NCBIfam" id="NF007031">
    <property type="entry name" value="PRK09496.1-2"/>
    <property type="match status" value="1"/>
</dbReference>
<dbReference type="AlphaFoldDB" id="A0A1V0HKI8"/>
<dbReference type="PANTHER" id="PTHR43833:SF5">
    <property type="entry name" value="TRK SYSTEM POTASSIUM UPTAKE PROTEIN TRKA"/>
    <property type="match status" value="1"/>
</dbReference>
<evidence type="ECO:0000256" key="8">
    <source>
        <dbReference type="ARBA" id="ARBA00023136"/>
    </source>
</evidence>
<dbReference type="STRING" id="428411.AOQ87_00775"/>
<dbReference type="Pfam" id="PF02254">
    <property type="entry name" value="TrkA_N"/>
    <property type="match status" value="2"/>
</dbReference>
<reference evidence="11 12" key="1">
    <citation type="submission" date="2015-10" db="EMBL/GenBank/DDBJ databases">
        <title>Survey of human and primate louse endosymbionts.</title>
        <authorList>
            <person name="Boyd B.M."/>
        </authorList>
    </citation>
    <scope>NUCLEOTIDE SEQUENCE [LARGE SCALE GENOMIC DNA]</scope>
    <source>
        <strain evidence="11 12">PTSK</strain>
    </source>
</reference>
<proteinExistence type="predicted"/>
<dbReference type="GO" id="GO:0005886">
    <property type="term" value="C:plasma membrane"/>
    <property type="evidence" value="ECO:0007669"/>
    <property type="project" value="UniProtKB-SubCell"/>
</dbReference>
<dbReference type="SUPFAM" id="SSF51735">
    <property type="entry name" value="NAD(P)-binding Rossmann-fold domains"/>
    <property type="match status" value="2"/>
</dbReference>
<keyword evidence="8" id="KW-0472">Membrane</keyword>
<evidence type="ECO:0000256" key="7">
    <source>
        <dbReference type="ARBA" id="ARBA00023065"/>
    </source>
</evidence>
<dbReference type="InterPro" id="IPR036721">
    <property type="entry name" value="RCK_C_sf"/>
</dbReference>
<dbReference type="RefSeq" id="WP_080626487.1">
    <property type="nucleotide sequence ID" value="NZ_CP012839.1"/>
</dbReference>
<dbReference type="NCBIfam" id="NF007032">
    <property type="entry name" value="PRK09496.1-4"/>
    <property type="match status" value="1"/>
</dbReference>
<gene>
    <name evidence="11" type="ORF">AOQ87_00775</name>
</gene>
<dbReference type="InterPro" id="IPR006036">
    <property type="entry name" value="K_uptake_TrkA"/>
</dbReference>
<keyword evidence="5" id="KW-0630">Potassium</keyword>
<dbReference type="PROSITE" id="PS51202">
    <property type="entry name" value="RCK_C"/>
    <property type="match status" value="2"/>
</dbReference>
<dbReference type="GO" id="GO:0015079">
    <property type="term" value="F:potassium ion transmembrane transporter activity"/>
    <property type="evidence" value="ECO:0007669"/>
    <property type="project" value="InterPro"/>
</dbReference>
<evidence type="ECO:0000313" key="11">
    <source>
        <dbReference type="EMBL" id="ARC53231.1"/>
    </source>
</evidence>
<dbReference type="KEGG" id="rped:AOQ87_00775"/>
<dbReference type="Gene3D" id="3.40.50.720">
    <property type="entry name" value="NAD(P)-binding Rossmann-like Domain"/>
    <property type="match status" value="2"/>
</dbReference>
<dbReference type="PROSITE" id="PS51201">
    <property type="entry name" value="RCK_N"/>
    <property type="match status" value="2"/>
</dbReference>
<evidence type="ECO:0000256" key="6">
    <source>
        <dbReference type="ARBA" id="ARBA00023027"/>
    </source>
</evidence>
<dbReference type="InterPro" id="IPR003148">
    <property type="entry name" value="RCK_N"/>
</dbReference>
<feature type="domain" description="RCK C-terminal" evidence="10">
    <location>
        <begin position="365"/>
        <end position="449"/>
    </location>
</feature>
<dbReference type="NCBIfam" id="NF007030">
    <property type="entry name" value="PRK09496.1-1"/>
    <property type="match status" value="1"/>
</dbReference>